<gene>
    <name evidence="1" type="ORF">ELE36_11510</name>
</gene>
<dbReference type="OrthoDB" id="5956665at2"/>
<evidence type="ECO:0000313" key="1">
    <source>
        <dbReference type="EMBL" id="QBB70923.1"/>
    </source>
</evidence>
<protein>
    <submittedName>
        <fullName evidence="1">Uncharacterized protein</fullName>
    </submittedName>
</protein>
<reference evidence="1 2" key="1">
    <citation type="submission" date="2019-01" db="EMBL/GenBank/DDBJ databases">
        <title>Pseudolysobacter antarctica gen. nov., sp. nov., isolated from Fildes Peninsula, Antarctica.</title>
        <authorList>
            <person name="Wei Z."/>
            <person name="Peng F."/>
        </authorList>
    </citation>
    <scope>NUCLEOTIDE SEQUENCE [LARGE SCALE GENOMIC DNA]</scope>
    <source>
        <strain evidence="1 2">AQ6-296</strain>
    </source>
</reference>
<dbReference type="Proteomes" id="UP000291562">
    <property type="component" value="Chromosome"/>
</dbReference>
<proteinExistence type="predicted"/>
<name>A0A411HK93_9GAMM</name>
<keyword evidence="2" id="KW-1185">Reference proteome</keyword>
<evidence type="ECO:0000313" key="2">
    <source>
        <dbReference type="Proteomes" id="UP000291562"/>
    </source>
</evidence>
<dbReference type="RefSeq" id="WP_129833424.1">
    <property type="nucleotide sequence ID" value="NZ_CP035704.1"/>
</dbReference>
<accession>A0A411HK93</accession>
<dbReference type="KEGG" id="xbc:ELE36_11510"/>
<organism evidence="1 2">
    <name type="scientific">Pseudolysobacter antarcticus</name>
    <dbReference type="NCBI Taxonomy" id="2511995"/>
    <lineage>
        <taxon>Bacteria</taxon>
        <taxon>Pseudomonadati</taxon>
        <taxon>Pseudomonadota</taxon>
        <taxon>Gammaproteobacteria</taxon>
        <taxon>Lysobacterales</taxon>
        <taxon>Rhodanobacteraceae</taxon>
        <taxon>Pseudolysobacter</taxon>
    </lineage>
</organism>
<dbReference type="AlphaFoldDB" id="A0A411HK93"/>
<sequence length="404" mass="43700">MASYQAVHYRRCMLREQENIGRGLQSAKSLSSWAKSPARWCALLGIVALCFFGFSNAASESATDIRLVPPSSSDLVLPWTLGVSGMWPNACAPEIERINVDGNDVRIDVRNKKTLCAQTPVPFTFNAAPAAASGVTLMPAGSYHVSIYAAQGAHAPLRLYAFGLVDTTSADAVATPESGYWWAQPEGNSNVSPGTGLVIELQGRTLTVSALSYESNGEPVWYLGTGLLESSIAHIPMLRVQGGSSLFGEKTEAPRAAAALNLDLEFQSSGRAVAWFTRSSADDSNALELRALTLSRMAFADPPDGHVWQGDWILVPDDPLKATQRLHFDQLQTQSEQNFRLSDSNSDNSLNCWRDTQRPSAPPQNCTLQGNNGITLAQFNAVAIGRLEGVMPDHGRIRLIRLTP</sequence>
<dbReference type="EMBL" id="CP035704">
    <property type="protein sequence ID" value="QBB70923.1"/>
    <property type="molecule type" value="Genomic_DNA"/>
</dbReference>